<proteinExistence type="predicted"/>
<name>D6U3X5_KTERA</name>
<dbReference type="EMBL" id="ADVG01000004">
    <property type="protein sequence ID" value="EFH81213.1"/>
    <property type="molecule type" value="Genomic_DNA"/>
</dbReference>
<comment type="caution">
    <text evidence="1">The sequence shown here is derived from an EMBL/GenBank/DDBJ whole genome shotgun (WGS) entry which is preliminary data.</text>
</comment>
<dbReference type="Proteomes" id="UP000004508">
    <property type="component" value="Unassembled WGS sequence"/>
</dbReference>
<reference evidence="1 2" key="1">
    <citation type="journal article" date="2011" name="Stand. Genomic Sci.">
        <title>Non-contiguous finished genome sequence and contextual data of the filamentous soil bacterium Ktedonobacter racemifer type strain (SOSP1-21).</title>
        <authorList>
            <person name="Chang Y.J."/>
            <person name="Land M."/>
            <person name="Hauser L."/>
            <person name="Chertkov O."/>
            <person name="Del Rio T.G."/>
            <person name="Nolan M."/>
            <person name="Copeland A."/>
            <person name="Tice H."/>
            <person name="Cheng J.F."/>
            <person name="Lucas S."/>
            <person name="Han C."/>
            <person name="Goodwin L."/>
            <person name="Pitluck S."/>
            <person name="Ivanova N."/>
            <person name="Ovchinikova G."/>
            <person name="Pati A."/>
            <person name="Chen A."/>
            <person name="Palaniappan K."/>
            <person name="Mavromatis K."/>
            <person name="Liolios K."/>
            <person name="Brettin T."/>
            <person name="Fiebig A."/>
            <person name="Rohde M."/>
            <person name="Abt B."/>
            <person name="Goker M."/>
            <person name="Detter J.C."/>
            <person name="Woyke T."/>
            <person name="Bristow J."/>
            <person name="Eisen J.A."/>
            <person name="Markowitz V."/>
            <person name="Hugenholtz P."/>
            <person name="Kyrpides N.C."/>
            <person name="Klenk H.P."/>
            <person name="Lapidus A."/>
        </authorList>
    </citation>
    <scope>NUCLEOTIDE SEQUENCE [LARGE SCALE GENOMIC DNA]</scope>
    <source>
        <strain evidence="2">DSM 44963</strain>
    </source>
</reference>
<dbReference type="AlphaFoldDB" id="D6U3X5"/>
<accession>D6U3X5</accession>
<evidence type="ECO:0000313" key="1">
    <source>
        <dbReference type="EMBL" id="EFH81213.1"/>
    </source>
</evidence>
<keyword evidence="2" id="KW-1185">Reference proteome</keyword>
<gene>
    <name evidence="1" type="ORF">Krac_1914</name>
</gene>
<evidence type="ECO:0000313" key="2">
    <source>
        <dbReference type="Proteomes" id="UP000004508"/>
    </source>
</evidence>
<organism evidence="1 2">
    <name type="scientific">Ktedonobacter racemifer DSM 44963</name>
    <dbReference type="NCBI Taxonomy" id="485913"/>
    <lineage>
        <taxon>Bacteria</taxon>
        <taxon>Bacillati</taxon>
        <taxon>Chloroflexota</taxon>
        <taxon>Ktedonobacteria</taxon>
        <taxon>Ktedonobacterales</taxon>
        <taxon>Ktedonobacteraceae</taxon>
        <taxon>Ktedonobacter</taxon>
    </lineage>
</organism>
<protein>
    <submittedName>
        <fullName evidence="1">Uncharacterized protein</fullName>
    </submittedName>
</protein>
<sequence>MWDELPPSVSQSLLSWLRLFYGVKMGRLKPEAPI</sequence>
<dbReference type="InParanoid" id="D6U3X5"/>
<dbReference type="STRING" id="485913.Krac_1914"/>